<dbReference type="Gene3D" id="2.60.40.1530">
    <property type="entry name" value="ntegrin, alpha v. Chain A, domain 4"/>
    <property type="match status" value="1"/>
</dbReference>
<dbReference type="Pfam" id="PF08441">
    <property type="entry name" value="Integrin_A_Ig_1"/>
    <property type="match status" value="1"/>
</dbReference>
<dbReference type="InterPro" id="IPR000413">
    <property type="entry name" value="Integrin_alpha"/>
</dbReference>
<keyword evidence="9" id="KW-1133">Transmembrane helix</keyword>
<reference evidence="13" key="1">
    <citation type="journal article" date="2014" name="Nature">
        <title>Elephant shark genome provides unique insights into gnathostome evolution.</title>
        <authorList>
            <consortium name="International Elephant Shark Genome Sequencing Consortium"/>
            <person name="Venkatesh B."/>
            <person name="Lee A.P."/>
            <person name="Ravi V."/>
            <person name="Maurya A.K."/>
            <person name="Lian M.M."/>
            <person name="Swann J.B."/>
            <person name="Ohta Y."/>
            <person name="Flajnik M.F."/>
            <person name="Sutoh Y."/>
            <person name="Kasahara M."/>
            <person name="Hoon S."/>
            <person name="Gangu V."/>
            <person name="Roy S.W."/>
            <person name="Irimia M."/>
            <person name="Korzh V."/>
            <person name="Kondrychyn I."/>
            <person name="Lim Z.W."/>
            <person name="Tay B.H."/>
            <person name="Tohari S."/>
            <person name="Kong K.W."/>
            <person name="Ho S."/>
            <person name="Lorente-Galdos B."/>
            <person name="Quilez J."/>
            <person name="Marques-Bonet T."/>
            <person name="Raney B.J."/>
            <person name="Ingham P.W."/>
            <person name="Tay A."/>
            <person name="Hillier L.W."/>
            <person name="Minx P."/>
            <person name="Boehm T."/>
            <person name="Wilson R.K."/>
            <person name="Brenner S."/>
            <person name="Warren W.C."/>
        </authorList>
    </citation>
    <scope>NUCLEOTIDE SEQUENCE</scope>
    <source>
        <tissue evidence="13">Spleen</tissue>
    </source>
</reference>
<sequence length="512" mass="56324">AARTSRTSRSNELSVCFTVLKLTKDTLPRLRAVLRYSLVLEADVPVSRVVFTASTPSRRVSASVNVTEGQICFQHRIAVQACVPDYYHPIDLSVDFDLIGKPIASAGNLTPSLSTETLTHRTETLEFETNCRSKDKCVSDLSVSLNKSGAQTLVLVPGATLHFVVRLQNRGEESVRTRVTIPIPLGLAFRKISESDRSKCSFPETPNLPREKDIISCNVSHPILPENTQMAFDVLLDVMWSAVWSEHLVIRVMAFSENEANETLTDNEANATLSILYPTNLVINREDFTPEVILKIGSTEMESIHHYYRVSNLAAVSLPVSVTFLIPLEVSPGLVWDIQPIRVGQKSADCSVPTTNLSVKNHLNQALSCPNKTCRIISCEIALLTNSEPVVFHLQGSLVPNSLSTVGGERLRLTSRAWVGFDRRMYAQTSPDPHQGLHHQITTRVEFVQVQDYVPILAGGAGGGLVLLIIIGLVLYKVGFFNRGLKTKMDQGGEGQDNGCQDSLQPEPTEAL</sequence>
<dbReference type="PROSITE" id="PS00242">
    <property type="entry name" value="INTEGRIN_ALPHA"/>
    <property type="match status" value="1"/>
</dbReference>
<proteinExistence type="evidence at transcript level"/>
<protein>
    <submittedName>
        <fullName evidence="13">Integrin alpha-M-like protein</fullName>
    </submittedName>
</protein>
<keyword evidence="5 9" id="KW-0472">Membrane</keyword>
<dbReference type="InterPro" id="IPR013649">
    <property type="entry name" value="Integrin_alpha_Ig-like_1"/>
</dbReference>
<accession>V9KUI8</accession>
<dbReference type="GO" id="GO:0007229">
    <property type="term" value="P:integrin-mediated signaling pathway"/>
    <property type="evidence" value="ECO:0007669"/>
    <property type="project" value="UniProtKB-KW"/>
</dbReference>
<dbReference type="EMBL" id="JW869606">
    <property type="protein sequence ID" value="AFP02124.1"/>
    <property type="molecule type" value="mRNA"/>
</dbReference>
<dbReference type="InterPro" id="IPR018184">
    <property type="entry name" value="Integrin_alpha_C_CS"/>
</dbReference>
<evidence type="ECO:0000256" key="3">
    <source>
        <dbReference type="ARBA" id="ARBA00022889"/>
    </source>
</evidence>
<dbReference type="GO" id="GO:0007160">
    <property type="term" value="P:cell-matrix adhesion"/>
    <property type="evidence" value="ECO:0007669"/>
    <property type="project" value="TreeGrafter"/>
</dbReference>
<dbReference type="AlphaFoldDB" id="V9KUI8"/>
<evidence type="ECO:0000256" key="8">
    <source>
        <dbReference type="SAM" id="MobiDB-lite"/>
    </source>
</evidence>
<dbReference type="GO" id="GO:0098609">
    <property type="term" value="P:cell-cell adhesion"/>
    <property type="evidence" value="ECO:0007669"/>
    <property type="project" value="TreeGrafter"/>
</dbReference>
<name>V9KUI8_CALMI</name>
<evidence type="ECO:0000256" key="1">
    <source>
        <dbReference type="ARBA" id="ARBA00004479"/>
    </source>
</evidence>
<dbReference type="Pfam" id="PF20805">
    <property type="entry name" value="Integrin_A_Ig_2"/>
    <property type="match status" value="1"/>
</dbReference>
<dbReference type="Gene3D" id="2.60.40.1510">
    <property type="entry name" value="ntegrin, alpha v. Chain A, domain 3"/>
    <property type="match status" value="1"/>
</dbReference>
<dbReference type="InterPro" id="IPR048633">
    <property type="entry name" value="ITGAX-like_Ig_3"/>
</dbReference>
<dbReference type="GO" id="GO:0009897">
    <property type="term" value="C:external side of plasma membrane"/>
    <property type="evidence" value="ECO:0007669"/>
    <property type="project" value="TreeGrafter"/>
</dbReference>
<evidence type="ECO:0000256" key="5">
    <source>
        <dbReference type="ARBA" id="ARBA00023136"/>
    </source>
</evidence>
<dbReference type="Pfam" id="PF21520">
    <property type="entry name" value="ITGAX-like_Ig_3"/>
    <property type="match status" value="1"/>
</dbReference>
<feature type="non-terminal residue" evidence="13">
    <location>
        <position position="1"/>
    </location>
</feature>
<dbReference type="GO" id="GO:0033627">
    <property type="term" value="P:cell adhesion mediated by integrin"/>
    <property type="evidence" value="ECO:0007669"/>
    <property type="project" value="TreeGrafter"/>
</dbReference>
<evidence type="ECO:0000259" key="10">
    <source>
        <dbReference type="Pfam" id="PF08441"/>
    </source>
</evidence>
<dbReference type="GO" id="GO:0008305">
    <property type="term" value="C:integrin complex"/>
    <property type="evidence" value="ECO:0007669"/>
    <property type="project" value="InterPro"/>
</dbReference>
<organism evidence="13">
    <name type="scientific">Callorhinchus milii</name>
    <name type="common">Ghost shark</name>
    <dbReference type="NCBI Taxonomy" id="7868"/>
    <lineage>
        <taxon>Eukaryota</taxon>
        <taxon>Metazoa</taxon>
        <taxon>Chordata</taxon>
        <taxon>Craniata</taxon>
        <taxon>Vertebrata</taxon>
        <taxon>Chondrichthyes</taxon>
        <taxon>Holocephali</taxon>
        <taxon>Chimaeriformes</taxon>
        <taxon>Callorhinchidae</taxon>
        <taxon>Callorhinchus</taxon>
    </lineage>
</organism>
<evidence type="ECO:0000256" key="2">
    <source>
        <dbReference type="ARBA" id="ARBA00008054"/>
    </source>
</evidence>
<feature type="domain" description="Integrin alpha first immunoglubulin-like" evidence="10">
    <location>
        <begin position="13"/>
        <end position="129"/>
    </location>
</feature>
<dbReference type="PRINTS" id="PR01185">
    <property type="entry name" value="INTEGRINA"/>
</dbReference>
<evidence type="ECO:0000256" key="7">
    <source>
        <dbReference type="ARBA" id="ARBA00023180"/>
    </source>
</evidence>
<dbReference type="PANTHER" id="PTHR23220">
    <property type="entry name" value="INTEGRIN ALPHA"/>
    <property type="match status" value="1"/>
</dbReference>
<feature type="transmembrane region" description="Helical" evidence="9">
    <location>
        <begin position="453"/>
        <end position="476"/>
    </location>
</feature>
<evidence type="ECO:0000256" key="9">
    <source>
        <dbReference type="SAM" id="Phobius"/>
    </source>
</evidence>
<dbReference type="InterPro" id="IPR032695">
    <property type="entry name" value="Integrin_dom_sf"/>
</dbReference>
<comment type="similarity">
    <text evidence="2">Belongs to the integrin alpha chain family.</text>
</comment>
<keyword evidence="4 13" id="KW-0401">Integrin</keyword>
<feature type="region of interest" description="Disordered" evidence="8">
    <location>
        <begin position="491"/>
        <end position="512"/>
    </location>
</feature>
<feature type="domain" description="Integrin alpha-X-like third Ig-like" evidence="12">
    <location>
        <begin position="300"/>
        <end position="447"/>
    </location>
</feature>
<evidence type="ECO:0000313" key="13">
    <source>
        <dbReference type="EMBL" id="AFP02124.1"/>
    </source>
</evidence>
<keyword evidence="7" id="KW-0325">Glycoprotein</keyword>
<evidence type="ECO:0000256" key="6">
    <source>
        <dbReference type="ARBA" id="ARBA00023170"/>
    </source>
</evidence>
<keyword evidence="6" id="KW-0675">Receptor</keyword>
<dbReference type="Gene3D" id="1.20.5.930">
    <property type="entry name" value="Bicelle-embedded integrin alpha(iib) transmembrane segment"/>
    <property type="match status" value="1"/>
</dbReference>
<evidence type="ECO:0000259" key="11">
    <source>
        <dbReference type="Pfam" id="PF20805"/>
    </source>
</evidence>
<feature type="domain" description="Integrin alpha second immunoglobulin-like" evidence="11">
    <location>
        <begin position="131"/>
        <end position="273"/>
    </location>
</feature>
<keyword evidence="9" id="KW-0812">Transmembrane</keyword>
<dbReference type="InterPro" id="IPR048285">
    <property type="entry name" value="Integrin_alpha_Ig-like_2"/>
</dbReference>
<evidence type="ECO:0000259" key="12">
    <source>
        <dbReference type="Pfam" id="PF21520"/>
    </source>
</evidence>
<dbReference type="GO" id="GO:0005178">
    <property type="term" value="F:integrin binding"/>
    <property type="evidence" value="ECO:0007669"/>
    <property type="project" value="TreeGrafter"/>
</dbReference>
<dbReference type="PANTHER" id="PTHR23220:SF134">
    <property type="entry name" value="INTEGRIN ALPHA-2 DOMAIN-CONTAINING PROTEIN"/>
    <property type="match status" value="1"/>
</dbReference>
<dbReference type="SUPFAM" id="SSF69179">
    <property type="entry name" value="Integrin domains"/>
    <property type="match status" value="3"/>
</dbReference>
<keyword evidence="3" id="KW-0130">Cell adhesion</keyword>
<dbReference type="Gene3D" id="2.60.40.1460">
    <property type="entry name" value="Integrin domains. Chain A, domain 2"/>
    <property type="match status" value="1"/>
</dbReference>
<comment type="subcellular location">
    <subcellularLocation>
        <location evidence="1">Membrane</location>
        <topology evidence="1">Single-pass type I membrane protein</topology>
    </subcellularLocation>
</comment>
<evidence type="ECO:0000256" key="4">
    <source>
        <dbReference type="ARBA" id="ARBA00023037"/>
    </source>
</evidence>